<comment type="similarity">
    <text evidence="3">Belongs to the AAA ATPase family. Highly divergent.</text>
</comment>
<evidence type="ECO:0000256" key="5">
    <source>
        <dbReference type="SAM" id="MobiDB-lite"/>
    </source>
</evidence>
<evidence type="ECO:0000256" key="4">
    <source>
        <dbReference type="ARBA" id="ARBA00040480"/>
    </source>
</evidence>
<evidence type="ECO:0000256" key="2">
    <source>
        <dbReference type="ARBA" id="ARBA00022840"/>
    </source>
</evidence>
<dbReference type="PANTHER" id="PTHR42960">
    <property type="entry name" value="YCF46 PROTEIN"/>
    <property type="match status" value="1"/>
</dbReference>
<protein>
    <recommendedName>
        <fullName evidence="4">Uncharacterized AAA domain-containing protein ycf46</fullName>
    </recommendedName>
</protein>
<evidence type="ECO:0000256" key="1">
    <source>
        <dbReference type="ARBA" id="ARBA00022741"/>
    </source>
</evidence>
<dbReference type="Gene3D" id="1.10.8.60">
    <property type="match status" value="1"/>
</dbReference>
<dbReference type="InterPro" id="IPR003959">
    <property type="entry name" value="ATPase_AAA_core"/>
</dbReference>
<accession>A0ABN2S4V0</accession>
<dbReference type="SUPFAM" id="SSF52540">
    <property type="entry name" value="P-loop containing nucleoside triphosphate hydrolases"/>
    <property type="match status" value="1"/>
</dbReference>
<keyword evidence="8" id="KW-1185">Reference proteome</keyword>
<evidence type="ECO:0000259" key="6">
    <source>
        <dbReference type="SMART" id="SM00382"/>
    </source>
</evidence>
<keyword evidence="2" id="KW-0067">ATP-binding</keyword>
<dbReference type="InterPro" id="IPR003593">
    <property type="entry name" value="AAA+_ATPase"/>
</dbReference>
<organism evidence="7 8">
    <name type="scientific">Terrabacter lapilli</name>
    <dbReference type="NCBI Taxonomy" id="436231"/>
    <lineage>
        <taxon>Bacteria</taxon>
        <taxon>Bacillati</taxon>
        <taxon>Actinomycetota</taxon>
        <taxon>Actinomycetes</taxon>
        <taxon>Micrococcales</taxon>
        <taxon>Intrasporangiaceae</taxon>
        <taxon>Terrabacter</taxon>
    </lineage>
</organism>
<keyword evidence="1" id="KW-0547">Nucleotide-binding</keyword>
<dbReference type="Pfam" id="PF00004">
    <property type="entry name" value="AAA"/>
    <property type="match status" value="1"/>
</dbReference>
<dbReference type="EMBL" id="BAAAPU010000007">
    <property type="protein sequence ID" value="GAA1980100.1"/>
    <property type="molecule type" value="Genomic_DNA"/>
</dbReference>
<name>A0ABN2S4V0_9MICO</name>
<dbReference type="InterPro" id="IPR052381">
    <property type="entry name" value="AAA_domain_protein"/>
</dbReference>
<gene>
    <name evidence="7" type="ORF">GCM10009817_20970</name>
</gene>
<evidence type="ECO:0000256" key="3">
    <source>
        <dbReference type="ARBA" id="ARBA00038088"/>
    </source>
</evidence>
<proteinExistence type="inferred from homology"/>
<sequence>MPAPANRSFRDNLALLFRARFPVIYIESFEETRVLAEIDSVARDASVMRTVRPMYTWSATRGFVEPNGATHAGTTDPKQAVDWMLQQEGAGVFVMLDLHSHLGDDRRPADPALIRALRDAAGNFHVGSSARVLVIVAPTLRIPSELEKDITLIDFPLPDEREIRAVLDDMISANTSSNGRIRVEVDSVGRERLAKAALGLTLNEATNAFARAMVDDGVLSNDDVHVIMEEKKQTVRKAGLLEFVDVDLDLDDVGGLQNLKRWLSKRNNSWLAEAAEYGIPAPKGVLMTGIPGCGKSLTAKAVAAAWELPLLRLDIGKVFAGLVGSSEQNMRSAIRTAEAAAPCILWLDEIEKGFSGLSGDGDSGTSSRVFGSFLTWMQEKTTPVFVIATANKVDRLPPEFLRKGRFDEIFFVDLPTRLERRDIWSLHLSKRLQRSKAANLDISESLLDTLADVTEGYAGAEIEQAVVAALFDAFADRRQLKDDDLVRSIRNMVPLSVTQAEEIAAVRSWAATRAVAATAADDRSSYRSTAPAAPTPPSPGAAPAAHAAESLSRGGRLVDF</sequence>
<evidence type="ECO:0000313" key="7">
    <source>
        <dbReference type="EMBL" id="GAA1980100.1"/>
    </source>
</evidence>
<dbReference type="InterPro" id="IPR027417">
    <property type="entry name" value="P-loop_NTPase"/>
</dbReference>
<evidence type="ECO:0000313" key="8">
    <source>
        <dbReference type="Proteomes" id="UP001500013"/>
    </source>
</evidence>
<dbReference type="Proteomes" id="UP001500013">
    <property type="component" value="Unassembled WGS sequence"/>
</dbReference>
<dbReference type="Gene3D" id="3.40.50.300">
    <property type="entry name" value="P-loop containing nucleotide triphosphate hydrolases"/>
    <property type="match status" value="1"/>
</dbReference>
<comment type="caution">
    <text evidence="7">The sequence shown here is derived from an EMBL/GenBank/DDBJ whole genome shotgun (WGS) entry which is preliminary data.</text>
</comment>
<dbReference type="CDD" id="cd19507">
    <property type="entry name" value="RecA-like_Ycf46-like"/>
    <property type="match status" value="1"/>
</dbReference>
<feature type="domain" description="AAA+ ATPase" evidence="6">
    <location>
        <begin position="281"/>
        <end position="416"/>
    </location>
</feature>
<feature type="region of interest" description="Disordered" evidence="5">
    <location>
        <begin position="520"/>
        <end position="560"/>
    </location>
</feature>
<reference evidence="7 8" key="1">
    <citation type="journal article" date="2019" name="Int. J. Syst. Evol. Microbiol.">
        <title>The Global Catalogue of Microorganisms (GCM) 10K type strain sequencing project: providing services to taxonomists for standard genome sequencing and annotation.</title>
        <authorList>
            <consortium name="The Broad Institute Genomics Platform"/>
            <consortium name="The Broad Institute Genome Sequencing Center for Infectious Disease"/>
            <person name="Wu L."/>
            <person name="Ma J."/>
        </authorList>
    </citation>
    <scope>NUCLEOTIDE SEQUENCE [LARGE SCALE GENOMIC DNA]</scope>
    <source>
        <strain evidence="7 8">JCM 15628</strain>
    </source>
</reference>
<dbReference type="SMART" id="SM00382">
    <property type="entry name" value="AAA"/>
    <property type="match status" value="1"/>
</dbReference>
<dbReference type="PANTHER" id="PTHR42960:SF1">
    <property type="entry name" value="YCF46 PROTEIN"/>
    <property type="match status" value="1"/>
</dbReference>